<sequence length="94" mass="10288">MLDIMKQHKQENHKCSIDFVPAGHRKMKAVALIFVTMLLCCCLVVQGRAQKETVADYPNSYIDNHHNIPRQNFNSQGGGNGGDAGDNDTDNGSG</sequence>
<comment type="caution">
    <text evidence="1">The sequence shown here is derived from an EMBL/GenBank/DDBJ whole genome shotgun (WGS) entry which is preliminary data.</text>
</comment>
<evidence type="ECO:0000313" key="1">
    <source>
        <dbReference type="EMBL" id="KAI3748418.1"/>
    </source>
</evidence>
<protein>
    <submittedName>
        <fullName evidence="1">Uncharacterized protein</fullName>
    </submittedName>
</protein>
<dbReference type="EMBL" id="CM042049">
    <property type="protein sequence ID" value="KAI3748418.1"/>
    <property type="molecule type" value="Genomic_DNA"/>
</dbReference>
<reference evidence="1 2" key="2">
    <citation type="journal article" date="2022" name="Mol. Ecol. Resour.">
        <title>The genomes of chicory, endive, great burdock and yacon provide insights into Asteraceae paleo-polyploidization history and plant inulin production.</title>
        <authorList>
            <person name="Fan W."/>
            <person name="Wang S."/>
            <person name="Wang H."/>
            <person name="Wang A."/>
            <person name="Jiang F."/>
            <person name="Liu H."/>
            <person name="Zhao H."/>
            <person name="Xu D."/>
            <person name="Zhang Y."/>
        </authorList>
    </citation>
    <scope>NUCLEOTIDE SEQUENCE [LARGE SCALE GENOMIC DNA]</scope>
    <source>
        <strain evidence="2">cv. Niubang</strain>
    </source>
</reference>
<accession>A0ACB9DNZ2</accession>
<organism evidence="1 2">
    <name type="scientific">Arctium lappa</name>
    <name type="common">Greater burdock</name>
    <name type="synonym">Lappa major</name>
    <dbReference type="NCBI Taxonomy" id="4217"/>
    <lineage>
        <taxon>Eukaryota</taxon>
        <taxon>Viridiplantae</taxon>
        <taxon>Streptophyta</taxon>
        <taxon>Embryophyta</taxon>
        <taxon>Tracheophyta</taxon>
        <taxon>Spermatophyta</taxon>
        <taxon>Magnoliopsida</taxon>
        <taxon>eudicotyledons</taxon>
        <taxon>Gunneridae</taxon>
        <taxon>Pentapetalae</taxon>
        <taxon>asterids</taxon>
        <taxon>campanulids</taxon>
        <taxon>Asterales</taxon>
        <taxon>Asteraceae</taxon>
        <taxon>Carduoideae</taxon>
        <taxon>Cardueae</taxon>
        <taxon>Arctiinae</taxon>
        <taxon>Arctium</taxon>
    </lineage>
</organism>
<proteinExistence type="predicted"/>
<evidence type="ECO:0000313" key="2">
    <source>
        <dbReference type="Proteomes" id="UP001055879"/>
    </source>
</evidence>
<gene>
    <name evidence="1" type="ORF">L6452_11468</name>
</gene>
<keyword evidence="2" id="KW-1185">Reference proteome</keyword>
<dbReference type="Proteomes" id="UP001055879">
    <property type="component" value="Linkage Group LG03"/>
</dbReference>
<reference evidence="2" key="1">
    <citation type="journal article" date="2022" name="Mol. Ecol. Resour.">
        <title>The genomes of chicory, endive, great burdock and yacon provide insights into Asteraceae palaeo-polyploidization history and plant inulin production.</title>
        <authorList>
            <person name="Fan W."/>
            <person name="Wang S."/>
            <person name="Wang H."/>
            <person name="Wang A."/>
            <person name="Jiang F."/>
            <person name="Liu H."/>
            <person name="Zhao H."/>
            <person name="Xu D."/>
            <person name="Zhang Y."/>
        </authorList>
    </citation>
    <scope>NUCLEOTIDE SEQUENCE [LARGE SCALE GENOMIC DNA]</scope>
    <source>
        <strain evidence="2">cv. Niubang</strain>
    </source>
</reference>
<name>A0ACB9DNZ2_ARCLA</name>